<dbReference type="InterPro" id="IPR011006">
    <property type="entry name" value="CheY-like_superfamily"/>
</dbReference>
<feature type="domain" description="OmpR/PhoB-type" evidence="5">
    <location>
        <begin position="127"/>
        <end position="228"/>
    </location>
</feature>
<feature type="DNA-binding region" description="OmpR/PhoB-type" evidence="3">
    <location>
        <begin position="127"/>
        <end position="228"/>
    </location>
</feature>
<dbReference type="InterPro" id="IPR036388">
    <property type="entry name" value="WH-like_DNA-bd_sf"/>
</dbReference>
<dbReference type="GO" id="GO:0000976">
    <property type="term" value="F:transcription cis-regulatory region binding"/>
    <property type="evidence" value="ECO:0007669"/>
    <property type="project" value="TreeGrafter"/>
</dbReference>
<dbReference type="GO" id="GO:0032993">
    <property type="term" value="C:protein-DNA complex"/>
    <property type="evidence" value="ECO:0007669"/>
    <property type="project" value="TreeGrafter"/>
</dbReference>
<proteinExistence type="predicted"/>
<dbReference type="GO" id="GO:0006355">
    <property type="term" value="P:regulation of DNA-templated transcription"/>
    <property type="evidence" value="ECO:0007669"/>
    <property type="project" value="InterPro"/>
</dbReference>
<dbReference type="Pfam" id="PF00072">
    <property type="entry name" value="Response_reg"/>
    <property type="match status" value="1"/>
</dbReference>
<dbReference type="Gene3D" id="6.10.250.690">
    <property type="match status" value="1"/>
</dbReference>
<evidence type="ECO:0000259" key="4">
    <source>
        <dbReference type="PROSITE" id="PS50110"/>
    </source>
</evidence>
<dbReference type="PANTHER" id="PTHR48111">
    <property type="entry name" value="REGULATOR OF RPOS"/>
    <property type="match status" value="1"/>
</dbReference>
<dbReference type="Pfam" id="PF00486">
    <property type="entry name" value="Trans_reg_C"/>
    <property type="match status" value="1"/>
</dbReference>
<feature type="modified residue" description="4-aspartylphosphate" evidence="2">
    <location>
        <position position="53"/>
    </location>
</feature>
<evidence type="ECO:0000259" key="5">
    <source>
        <dbReference type="PROSITE" id="PS51755"/>
    </source>
</evidence>
<evidence type="ECO:0000313" key="6">
    <source>
        <dbReference type="EMBL" id="KJY74053.1"/>
    </source>
</evidence>
<evidence type="ECO:0000256" key="3">
    <source>
        <dbReference type="PROSITE-ProRule" id="PRU01091"/>
    </source>
</evidence>
<dbReference type="PROSITE" id="PS51755">
    <property type="entry name" value="OMPR_PHOB"/>
    <property type="match status" value="1"/>
</dbReference>
<organism evidence="6">
    <name type="scientific">Vibrio coralliilyticus</name>
    <dbReference type="NCBI Taxonomy" id="190893"/>
    <lineage>
        <taxon>Bacteria</taxon>
        <taxon>Pseudomonadati</taxon>
        <taxon>Pseudomonadota</taxon>
        <taxon>Gammaproteobacteria</taxon>
        <taxon>Vibrionales</taxon>
        <taxon>Vibrionaceae</taxon>
        <taxon>Vibrio</taxon>
    </lineage>
</organism>
<accession>A0A837G819</accession>
<comment type="caution">
    <text evidence="6">The sequence shown here is derived from an EMBL/GenBank/DDBJ whole genome shotgun (WGS) entry which is preliminary data.</text>
</comment>
<dbReference type="PANTHER" id="PTHR48111:SF47">
    <property type="entry name" value="TRANSCRIPTIONAL REGULATORY PROTEIN RSTA"/>
    <property type="match status" value="1"/>
</dbReference>
<dbReference type="GO" id="GO:0005829">
    <property type="term" value="C:cytosol"/>
    <property type="evidence" value="ECO:0007669"/>
    <property type="project" value="TreeGrafter"/>
</dbReference>
<keyword evidence="2" id="KW-0597">Phosphoprotein</keyword>
<keyword evidence="1 3" id="KW-0238">DNA-binding</keyword>
<dbReference type="SMART" id="SM00448">
    <property type="entry name" value="REC"/>
    <property type="match status" value="1"/>
</dbReference>
<dbReference type="SUPFAM" id="SSF46894">
    <property type="entry name" value="C-terminal effector domain of the bipartite response regulators"/>
    <property type="match status" value="1"/>
</dbReference>
<dbReference type="InterPro" id="IPR039420">
    <property type="entry name" value="WalR-like"/>
</dbReference>
<dbReference type="CDD" id="cd00383">
    <property type="entry name" value="trans_reg_C"/>
    <property type="match status" value="1"/>
</dbReference>
<protein>
    <submittedName>
        <fullName evidence="6">Chemotaxis protein CheY</fullName>
    </submittedName>
</protein>
<sequence length="229" mass="25859">MNYRVLLVEDDKEIARLTQMYLEAEGYGVEVVYSGDKAVDAVTRYQPDVVLLDLMLPGEDGATVLKKLRTFYQGVVIVQTAVQEELSEVSLLKLGADDYLTKPIRGHILVARLEAHLRRYAAAGQEPSTHNYEAYGFKLCTLRKVAFYRSKNIDLTQAEFDILLLLVQSPDKAVSRDLCCQSSRGIEYTFNDRSIDMRISGLRRKLARADVNNAQIKTIRNQGYMLTAA</sequence>
<evidence type="ECO:0000256" key="1">
    <source>
        <dbReference type="ARBA" id="ARBA00023125"/>
    </source>
</evidence>
<feature type="domain" description="Response regulatory" evidence="4">
    <location>
        <begin position="4"/>
        <end position="117"/>
    </location>
</feature>
<dbReference type="InterPro" id="IPR016032">
    <property type="entry name" value="Sig_transdc_resp-reg_C-effctor"/>
</dbReference>
<dbReference type="AlphaFoldDB" id="A0A837G819"/>
<dbReference type="SUPFAM" id="SSF52172">
    <property type="entry name" value="CheY-like"/>
    <property type="match status" value="1"/>
</dbReference>
<dbReference type="EMBL" id="JXXR01000010">
    <property type="protein sequence ID" value="KJY74053.1"/>
    <property type="molecule type" value="Genomic_DNA"/>
</dbReference>
<dbReference type="Gene3D" id="3.40.50.2300">
    <property type="match status" value="1"/>
</dbReference>
<name>A0A837G819_9VIBR</name>
<gene>
    <name evidence="6" type="ORF">TW71_10165</name>
</gene>
<dbReference type="GO" id="GO:0000156">
    <property type="term" value="F:phosphorelay response regulator activity"/>
    <property type="evidence" value="ECO:0007669"/>
    <property type="project" value="TreeGrafter"/>
</dbReference>
<dbReference type="InterPro" id="IPR001789">
    <property type="entry name" value="Sig_transdc_resp-reg_receiver"/>
</dbReference>
<dbReference type="PROSITE" id="PS50110">
    <property type="entry name" value="RESPONSE_REGULATORY"/>
    <property type="match status" value="1"/>
</dbReference>
<reference evidence="6" key="1">
    <citation type="journal article" date="2015" name="BMC Genomics">
        <title>Genome mining reveals unlocked bioactive potential of marine Gram-negative bacteria.</title>
        <authorList>
            <person name="Machado H."/>
            <person name="Sonnenschein E.C."/>
            <person name="Melchiorsen J."/>
            <person name="Gram L."/>
        </authorList>
    </citation>
    <scope>NUCLEOTIDE SEQUENCE</scope>
    <source>
        <strain evidence="6">S2052</strain>
    </source>
</reference>
<evidence type="ECO:0000256" key="2">
    <source>
        <dbReference type="PROSITE-ProRule" id="PRU00169"/>
    </source>
</evidence>
<dbReference type="SMART" id="SM00862">
    <property type="entry name" value="Trans_reg_C"/>
    <property type="match status" value="1"/>
</dbReference>
<dbReference type="Gene3D" id="1.10.10.10">
    <property type="entry name" value="Winged helix-like DNA-binding domain superfamily/Winged helix DNA-binding domain"/>
    <property type="match status" value="1"/>
</dbReference>
<dbReference type="InterPro" id="IPR001867">
    <property type="entry name" value="OmpR/PhoB-type_DNA-bd"/>
</dbReference>